<dbReference type="InterPro" id="IPR042178">
    <property type="entry name" value="Serpin_sf_1"/>
</dbReference>
<evidence type="ECO:0000256" key="10">
    <source>
        <dbReference type="SAM" id="SignalP"/>
    </source>
</evidence>
<evidence type="ECO:0000256" key="6">
    <source>
        <dbReference type="ARBA" id="ARBA00041825"/>
    </source>
</evidence>
<name>V9KR25_CALMI</name>
<dbReference type="PANTHER" id="PTHR11461">
    <property type="entry name" value="SERINE PROTEASE INHIBITOR, SERPIN"/>
    <property type="match status" value="1"/>
</dbReference>
<evidence type="ECO:0000313" key="12">
    <source>
        <dbReference type="EMBL" id="AFP00803.1"/>
    </source>
</evidence>
<dbReference type="InterPro" id="IPR023796">
    <property type="entry name" value="Serpin_dom"/>
</dbReference>
<dbReference type="GO" id="GO:0005615">
    <property type="term" value="C:extracellular space"/>
    <property type="evidence" value="ECO:0007669"/>
    <property type="project" value="InterPro"/>
</dbReference>
<dbReference type="EMBL" id="JW868285">
    <property type="protein sequence ID" value="AFP00803.1"/>
    <property type="molecule type" value="mRNA"/>
</dbReference>
<accession>V9KR25</accession>
<reference evidence="12" key="1">
    <citation type="journal article" date="2014" name="Nature">
        <title>Elephant shark genome provides unique insights into gnathostome evolution.</title>
        <authorList>
            <consortium name="International Elephant Shark Genome Sequencing Consortium"/>
            <person name="Venkatesh B."/>
            <person name="Lee A.P."/>
            <person name="Ravi V."/>
            <person name="Maurya A.K."/>
            <person name="Lian M.M."/>
            <person name="Swann J.B."/>
            <person name="Ohta Y."/>
            <person name="Flajnik M.F."/>
            <person name="Sutoh Y."/>
            <person name="Kasahara M."/>
            <person name="Hoon S."/>
            <person name="Gangu V."/>
            <person name="Roy S.W."/>
            <person name="Irimia M."/>
            <person name="Korzh V."/>
            <person name="Kondrychyn I."/>
            <person name="Lim Z.W."/>
            <person name="Tay B.H."/>
            <person name="Tohari S."/>
            <person name="Kong K.W."/>
            <person name="Ho S."/>
            <person name="Lorente-Galdos B."/>
            <person name="Quilez J."/>
            <person name="Marques-Bonet T."/>
            <person name="Raney B.J."/>
            <person name="Ingham P.W."/>
            <person name="Tay A."/>
            <person name="Hillier L.W."/>
            <person name="Minx P."/>
            <person name="Boehm T."/>
            <person name="Wilson R.K."/>
            <person name="Brenner S."/>
            <person name="Warren W.C."/>
        </authorList>
    </citation>
    <scope>NUCLEOTIDE SEQUENCE</scope>
    <source>
        <tissue evidence="12">Liver</tissue>
    </source>
</reference>
<dbReference type="GO" id="GO:0004867">
    <property type="term" value="F:serine-type endopeptidase inhibitor activity"/>
    <property type="evidence" value="ECO:0007669"/>
    <property type="project" value="UniProtKB-KW"/>
</dbReference>
<evidence type="ECO:0000256" key="9">
    <source>
        <dbReference type="RuleBase" id="RU000411"/>
    </source>
</evidence>
<protein>
    <recommendedName>
        <fullName evidence="5">Plasminogen activator inhibitor 1</fullName>
    </recommendedName>
    <alternativeName>
        <fullName evidence="6">Endothelial plasminogen activator inhibitor</fullName>
    </alternativeName>
    <alternativeName>
        <fullName evidence="7">Serpin E1</fullName>
    </alternativeName>
</protein>
<dbReference type="Gene3D" id="2.30.39.10">
    <property type="entry name" value="Alpha-1-antitrypsin, domain 1"/>
    <property type="match status" value="1"/>
</dbReference>
<dbReference type="FunFam" id="3.30.497.10:FF:000006">
    <property type="entry name" value="Plasminogen activator inhibitor 1"/>
    <property type="match status" value="1"/>
</dbReference>
<dbReference type="SUPFAM" id="SSF56574">
    <property type="entry name" value="Serpins"/>
    <property type="match status" value="1"/>
</dbReference>
<comment type="similarity">
    <text evidence="1 9">Belongs to the serpin family.</text>
</comment>
<organism evidence="12">
    <name type="scientific">Callorhinchus milii</name>
    <name type="common">Ghost shark</name>
    <dbReference type="NCBI Taxonomy" id="7868"/>
    <lineage>
        <taxon>Eukaryota</taxon>
        <taxon>Metazoa</taxon>
        <taxon>Chordata</taxon>
        <taxon>Craniata</taxon>
        <taxon>Vertebrata</taxon>
        <taxon>Chondrichthyes</taxon>
        <taxon>Holocephali</taxon>
        <taxon>Chimaeriformes</taxon>
        <taxon>Callorhinchidae</taxon>
        <taxon>Callorhinchus</taxon>
    </lineage>
</organism>
<evidence type="ECO:0000256" key="8">
    <source>
        <dbReference type="ARBA" id="ARBA00066062"/>
    </source>
</evidence>
<dbReference type="InterPro" id="IPR036186">
    <property type="entry name" value="Serpin_sf"/>
</dbReference>
<evidence type="ECO:0000256" key="7">
    <source>
        <dbReference type="ARBA" id="ARBA00043166"/>
    </source>
</evidence>
<dbReference type="InterPro" id="IPR023795">
    <property type="entry name" value="Serpin_CS"/>
</dbReference>
<comment type="subunit">
    <text evidence="8">Forms a heterodimer with TMPRSS7. Interacts with VTN. Binds LRP1B; binding is followed by internalization and degradation. Interacts with PPP1CB. In complex with PLAU/uPA, interacts with PLAUR/uPAR. Interacts with SORL1 and LRP1, either alone or in complex with PLAU; these interactions are abolished in the presence of LRPAP1/RAP. The ternary complex composed of PLAUR-PLAU-PAI1 also interacts with SORL1. Interacts with PLAT/tPA. Also interacts with SORL1, when complexed to PLAT/tPA.</text>
</comment>
<keyword evidence="3 10" id="KW-0732">Signal</keyword>
<evidence type="ECO:0000256" key="5">
    <source>
        <dbReference type="ARBA" id="ARBA00040523"/>
    </source>
</evidence>
<proteinExistence type="evidence at transcript level"/>
<dbReference type="Gene3D" id="3.30.497.10">
    <property type="entry name" value="Antithrombin, subunit I, domain 2"/>
    <property type="match status" value="1"/>
</dbReference>
<dbReference type="PROSITE" id="PS00284">
    <property type="entry name" value="SERPIN"/>
    <property type="match status" value="1"/>
</dbReference>
<dbReference type="AlphaFoldDB" id="V9KR25"/>
<dbReference type="CDD" id="cd02051">
    <property type="entry name" value="serpinE1_PAI-1"/>
    <property type="match status" value="1"/>
</dbReference>
<dbReference type="Pfam" id="PF00079">
    <property type="entry name" value="Serpin"/>
    <property type="match status" value="1"/>
</dbReference>
<dbReference type="GO" id="GO:0061044">
    <property type="term" value="P:negative regulation of vascular wound healing"/>
    <property type="evidence" value="ECO:0007669"/>
    <property type="project" value="TreeGrafter"/>
</dbReference>
<dbReference type="SMART" id="SM00093">
    <property type="entry name" value="SERPIN"/>
    <property type="match status" value="1"/>
</dbReference>
<sequence length="409" mass="45690">MLLLLLLSRPMMIRTTALVCVLLVLASSCSRASNARVSELATDFGMRVFQEILQANGDRNVLFSPYGMSSLMGMVQLGASGHTLEQLQDVMGYKLQEQGIPTAIRQLQKDITAKSNQDIVHSANAMFIQRNMTLTRGFVKSCRRAFHSRPKQVFFQNPKLATHIINKWVQAQTRDMIVDFLKPGMLNSGLTRMVLGNALYFKGVWKLPFPEEGTHVRAFHREDGSDVAVTMMMQTAQLNVGEFVSPGGVYYDVVELPYGDERLSMLLAAPCRRREPLSTITNILTSHLVTTWTQSMKRVTRQLVLPRFSLESETDLKASLREMGVTDMFDIGKANFAEISKTEGLFVSKALQKVRVEVNESGTKASSATAAILYARMAPLEVVLDRPFLFFIRHNPTGAVLFSGQVMEP</sequence>
<dbReference type="InterPro" id="IPR000215">
    <property type="entry name" value="Serpin_fam"/>
</dbReference>
<feature type="signal peptide" evidence="10">
    <location>
        <begin position="1"/>
        <end position="26"/>
    </location>
</feature>
<evidence type="ECO:0000256" key="2">
    <source>
        <dbReference type="ARBA" id="ARBA00022690"/>
    </source>
</evidence>
<dbReference type="InterPro" id="IPR042185">
    <property type="entry name" value="Serpin_sf_2"/>
</dbReference>
<dbReference type="PANTHER" id="PTHR11461:SF49">
    <property type="entry name" value="PLASMINOGEN ACTIVATOR INHIBITOR 1"/>
    <property type="match status" value="1"/>
</dbReference>
<evidence type="ECO:0000256" key="4">
    <source>
        <dbReference type="ARBA" id="ARBA00022900"/>
    </source>
</evidence>
<evidence type="ECO:0000256" key="3">
    <source>
        <dbReference type="ARBA" id="ARBA00022729"/>
    </source>
</evidence>
<dbReference type="GO" id="GO:0010757">
    <property type="term" value="P:negative regulation of plasminogen activation"/>
    <property type="evidence" value="ECO:0007669"/>
    <property type="project" value="TreeGrafter"/>
</dbReference>
<feature type="domain" description="Serpin" evidence="11">
    <location>
        <begin position="46"/>
        <end position="409"/>
    </location>
</feature>
<keyword evidence="2" id="KW-0646">Protease inhibitor</keyword>
<evidence type="ECO:0000259" key="11">
    <source>
        <dbReference type="SMART" id="SM00093"/>
    </source>
</evidence>
<feature type="chain" id="PRO_5004778265" description="Plasminogen activator inhibitor 1" evidence="10">
    <location>
        <begin position="27"/>
        <end position="409"/>
    </location>
</feature>
<evidence type="ECO:0000256" key="1">
    <source>
        <dbReference type="ARBA" id="ARBA00009500"/>
    </source>
</evidence>
<keyword evidence="4" id="KW-0722">Serine protease inhibitor</keyword>